<dbReference type="InterPro" id="IPR001736">
    <property type="entry name" value="PLipase_D/transphosphatidylase"/>
</dbReference>
<dbReference type="Proteomes" id="UP001418796">
    <property type="component" value="Unassembled WGS sequence"/>
</dbReference>
<gene>
    <name evidence="10" type="primary">cls</name>
    <name evidence="10" type="ORF">MKY91_17905</name>
</gene>
<dbReference type="CDD" id="cd09110">
    <property type="entry name" value="PLDc_CLS_1"/>
    <property type="match status" value="1"/>
</dbReference>
<proteinExistence type="predicted"/>
<evidence type="ECO:0000256" key="2">
    <source>
        <dbReference type="ARBA" id="ARBA00022475"/>
    </source>
</evidence>
<protein>
    <recommendedName>
        <fullName evidence="8">Cardiolipin synthase</fullName>
        <ecNumber evidence="8">2.7.8.-</ecNumber>
    </recommendedName>
</protein>
<dbReference type="EC" id="2.7.8.-" evidence="8"/>
<dbReference type="SMART" id="SM00155">
    <property type="entry name" value="PLDc"/>
    <property type="match status" value="2"/>
</dbReference>
<evidence type="ECO:0000256" key="1">
    <source>
        <dbReference type="ARBA" id="ARBA00004236"/>
    </source>
</evidence>
<keyword evidence="5" id="KW-0677">Repeat</keyword>
<dbReference type="PROSITE" id="PS50035">
    <property type="entry name" value="PLD"/>
    <property type="match status" value="2"/>
</dbReference>
<organism evidence="10 11">
    <name type="scientific">Alkalicoccobacillus gibsonii</name>
    <dbReference type="NCBI Taxonomy" id="79881"/>
    <lineage>
        <taxon>Bacteria</taxon>
        <taxon>Bacillati</taxon>
        <taxon>Bacillota</taxon>
        <taxon>Bacilli</taxon>
        <taxon>Bacillales</taxon>
        <taxon>Bacillaceae</taxon>
        <taxon>Alkalicoccobacillus</taxon>
    </lineage>
</organism>
<feature type="domain" description="PLD phosphodiesterase" evidence="9">
    <location>
        <begin position="311"/>
        <end position="338"/>
    </location>
</feature>
<keyword evidence="4" id="KW-0812">Transmembrane</keyword>
<dbReference type="PANTHER" id="PTHR21248">
    <property type="entry name" value="CARDIOLIPIN SYNTHASE"/>
    <property type="match status" value="1"/>
</dbReference>
<dbReference type="InterPro" id="IPR025202">
    <property type="entry name" value="PLD-like_dom"/>
</dbReference>
<dbReference type="EMBL" id="JBCITK010000001">
    <property type="protein sequence ID" value="MEN0645036.1"/>
    <property type="molecule type" value="Genomic_DNA"/>
</dbReference>
<evidence type="ECO:0000256" key="4">
    <source>
        <dbReference type="ARBA" id="ARBA00022692"/>
    </source>
</evidence>
<keyword evidence="2" id="KW-1003">Cell membrane</keyword>
<dbReference type="PANTHER" id="PTHR21248:SF7">
    <property type="entry name" value="MINOR CARDIOLIPIN SYNTHASE CLSB"/>
    <property type="match status" value="1"/>
</dbReference>
<evidence type="ECO:0000256" key="6">
    <source>
        <dbReference type="ARBA" id="ARBA00022989"/>
    </source>
</evidence>
<evidence type="ECO:0000256" key="5">
    <source>
        <dbReference type="ARBA" id="ARBA00022737"/>
    </source>
</evidence>
<evidence type="ECO:0000256" key="3">
    <source>
        <dbReference type="ARBA" id="ARBA00022679"/>
    </source>
</evidence>
<dbReference type="Pfam" id="PF13091">
    <property type="entry name" value="PLDc_2"/>
    <property type="match status" value="2"/>
</dbReference>
<evidence type="ECO:0000313" key="10">
    <source>
        <dbReference type="EMBL" id="MEN0645036.1"/>
    </source>
</evidence>
<dbReference type="RefSeq" id="WP_343131644.1">
    <property type="nucleotide sequence ID" value="NZ_JBCITK010000001.1"/>
</dbReference>
<keyword evidence="11" id="KW-1185">Reference proteome</keyword>
<name>A0ABU9VMA2_9BACI</name>
<dbReference type="SUPFAM" id="SSF56024">
    <property type="entry name" value="Phospholipase D/nuclease"/>
    <property type="match status" value="2"/>
</dbReference>
<keyword evidence="6" id="KW-1133">Transmembrane helix</keyword>
<dbReference type="InterPro" id="IPR022924">
    <property type="entry name" value="Cardiolipin_synthase"/>
</dbReference>
<evidence type="ECO:0000256" key="8">
    <source>
        <dbReference type="NCBIfam" id="TIGR04265"/>
    </source>
</evidence>
<feature type="domain" description="PLD phosphodiesterase" evidence="9">
    <location>
        <begin position="140"/>
        <end position="167"/>
    </location>
</feature>
<evidence type="ECO:0000256" key="7">
    <source>
        <dbReference type="ARBA" id="ARBA00023136"/>
    </source>
</evidence>
<evidence type="ECO:0000259" key="9">
    <source>
        <dbReference type="PROSITE" id="PS50035"/>
    </source>
</evidence>
<dbReference type="PIRSF" id="PIRSF000850">
    <property type="entry name" value="Phospholipase_D_PSS"/>
    <property type="match status" value="1"/>
</dbReference>
<keyword evidence="7" id="KW-0472">Membrane</keyword>
<evidence type="ECO:0000313" key="11">
    <source>
        <dbReference type="Proteomes" id="UP001418796"/>
    </source>
</evidence>
<accession>A0ABU9VMA2</accession>
<comment type="caution">
    <text evidence="10">The sequence shown here is derived from an EMBL/GenBank/DDBJ whole genome shotgun (WGS) entry which is preliminary data.</text>
</comment>
<reference evidence="10 11" key="1">
    <citation type="submission" date="2024-03" db="EMBL/GenBank/DDBJ databases">
        <title>Bacilli Hybrid Assemblies.</title>
        <authorList>
            <person name="Kovac J."/>
        </authorList>
    </citation>
    <scope>NUCLEOTIDE SEQUENCE [LARGE SCALE GENOMIC DNA]</scope>
    <source>
        <strain evidence="10 11">FSL R7-0666</strain>
    </source>
</reference>
<dbReference type="CDD" id="cd09112">
    <property type="entry name" value="PLDc_CLS_2"/>
    <property type="match status" value="1"/>
</dbReference>
<comment type="subcellular location">
    <subcellularLocation>
        <location evidence="1">Cell membrane</location>
    </subcellularLocation>
</comment>
<dbReference type="Gene3D" id="3.30.870.10">
    <property type="entry name" value="Endonuclease Chain A"/>
    <property type="match status" value="2"/>
</dbReference>
<dbReference type="NCBIfam" id="TIGR04265">
    <property type="entry name" value="bac_cardiolipin"/>
    <property type="match status" value="1"/>
</dbReference>
<keyword evidence="3" id="KW-0808">Transferase</keyword>
<sequence length="398" mass="45289">MKIALTIAILLIAVIVYLRIDFLVGLARLRKQHLPEIQDERHTSTFLLATGEDFFEKLFADIEASRHHVHMIFYIFKEDHIGTRLIELLEKKANEGIDIKLLVDWVGSKLSRKTIKRLQEAGIVFAKSHTPRFPTFFFSLNHRNHRKITVIDGKIGYLGGFNVGDEYLGRNPRFGFWRDFHMRFEGDGVQDLQDQFFADLALAGINNQQKKSDYPVLEQGPHPVRFFTTNGTGLESLLLERLKEAKHSILLGSPYYVPGETVQEALIQASQNGIEISLLLPQKSDHPLVKEGSMGYIQRLIESGVSVYHYDQGFYHAKALVIDQSFGWISTANLDKRSFHLNSEMTCLLENEATVSVVVTRMLRDIEISEKLTTQSLKQRGLYSKAKEQLAGMVSGLL</sequence>